<proteinExistence type="predicted"/>
<keyword evidence="1" id="KW-0812">Transmembrane</keyword>
<feature type="transmembrane region" description="Helical" evidence="1">
    <location>
        <begin position="12"/>
        <end position="33"/>
    </location>
</feature>
<name>A0AAC9J2I3_VIRHA</name>
<dbReference type="AlphaFoldDB" id="A0AAC9J2I3"/>
<keyword evidence="1" id="KW-0472">Membrane</keyword>
<feature type="transmembrane region" description="Helical" evidence="1">
    <location>
        <begin position="76"/>
        <end position="102"/>
    </location>
</feature>
<gene>
    <name evidence="2" type="ORF">BME96_17790</name>
</gene>
<feature type="transmembrane region" description="Helical" evidence="1">
    <location>
        <begin position="39"/>
        <end position="64"/>
    </location>
</feature>
<dbReference type="Proteomes" id="UP000182945">
    <property type="component" value="Chromosome"/>
</dbReference>
<evidence type="ECO:0000313" key="3">
    <source>
        <dbReference type="Proteomes" id="UP000182945"/>
    </source>
</evidence>
<evidence type="ECO:0000256" key="1">
    <source>
        <dbReference type="SAM" id="Phobius"/>
    </source>
</evidence>
<dbReference type="RefSeq" id="WP_071649804.1">
    <property type="nucleotide sequence ID" value="NZ_CP017962.1"/>
</dbReference>
<organism evidence="2 3">
    <name type="scientific">Virgibacillus halodenitrificans</name>
    <name type="common">Bacillus halodenitrificans</name>
    <dbReference type="NCBI Taxonomy" id="1482"/>
    <lineage>
        <taxon>Bacteria</taxon>
        <taxon>Bacillati</taxon>
        <taxon>Bacillota</taxon>
        <taxon>Bacilli</taxon>
        <taxon>Bacillales</taxon>
        <taxon>Bacillaceae</taxon>
        <taxon>Virgibacillus</taxon>
    </lineage>
</organism>
<dbReference type="GeneID" id="71516263"/>
<accession>A0AAC9J2I3</accession>
<sequence length="106" mass="11964">MKRIFPNAMRVSLISLAATLIVTVVLMVILNLANTNSEIVHFIGKTFIALSLPFLILNPIFGFIYSFKINDPYKILYILLHFASLCTISVVALLGFMFRYFVSFAP</sequence>
<dbReference type="EMBL" id="CP017962">
    <property type="protein sequence ID" value="APC49937.1"/>
    <property type="molecule type" value="Genomic_DNA"/>
</dbReference>
<protein>
    <submittedName>
        <fullName evidence="2">Uncharacterized protein</fullName>
    </submittedName>
</protein>
<keyword evidence="1" id="KW-1133">Transmembrane helix</keyword>
<reference evidence="2 3" key="1">
    <citation type="submission" date="2016-11" db="EMBL/GenBank/DDBJ databases">
        <title>Complete genome sequencing of Virgibacillus halodenitrificans PDB-F2.</title>
        <authorList>
            <person name="Sun Z."/>
            <person name="Zhou Y."/>
            <person name="Li H."/>
        </authorList>
    </citation>
    <scope>NUCLEOTIDE SEQUENCE [LARGE SCALE GENOMIC DNA]</scope>
    <source>
        <strain evidence="2 3">PDB-F2</strain>
    </source>
</reference>
<evidence type="ECO:0000313" key="2">
    <source>
        <dbReference type="EMBL" id="APC49937.1"/>
    </source>
</evidence>
<dbReference type="KEGG" id="vhl:BME96_17790"/>